<dbReference type="EMBL" id="KE164082">
    <property type="protein sequence ID" value="EPQ14999.1"/>
    <property type="molecule type" value="Genomic_DNA"/>
</dbReference>
<dbReference type="Proteomes" id="UP000052978">
    <property type="component" value="Unassembled WGS sequence"/>
</dbReference>
<feature type="region of interest" description="Disordered" evidence="1">
    <location>
        <begin position="69"/>
        <end position="96"/>
    </location>
</feature>
<feature type="compositionally biased region" description="Basic and acidic residues" evidence="1">
    <location>
        <begin position="117"/>
        <end position="126"/>
    </location>
</feature>
<proteinExistence type="predicted"/>
<name>S7NCI0_MYOBR</name>
<sequence>MGPNRESNPQPFGARDSAATNRATRPGRNESIIHFSQMQLLCCPAPPACPQASLFSVWRKLLDQLSGDPCVPTQTPETPRVRATAAGAPRVARTTRLRGSRGCSGLRWEAGWWPDSRSNEPSEKEPWTALPAGARGRLPAADTVASLAEGYSVTSSPEAFSE</sequence>
<evidence type="ECO:0000256" key="1">
    <source>
        <dbReference type="SAM" id="MobiDB-lite"/>
    </source>
</evidence>
<feature type="region of interest" description="Disordered" evidence="1">
    <location>
        <begin position="114"/>
        <end position="135"/>
    </location>
</feature>
<protein>
    <submittedName>
        <fullName evidence="2">Uncharacterized protein</fullName>
    </submittedName>
</protein>
<dbReference type="AlphaFoldDB" id="S7NCI0"/>
<keyword evidence="3" id="KW-1185">Reference proteome</keyword>
<evidence type="ECO:0000313" key="3">
    <source>
        <dbReference type="Proteomes" id="UP000052978"/>
    </source>
</evidence>
<organism evidence="2 3">
    <name type="scientific">Myotis brandtii</name>
    <name type="common">Brandt's bat</name>
    <dbReference type="NCBI Taxonomy" id="109478"/>
    <lineage>
        <taxon>Eukaryota</taxon>
        <taxon>Metazoa</taxon>
        <taxon>Chordata</taxon>
        <taxon>Craniata</taxon>
        <taxon>Vertebrata</taxon>
        <taxon>Euteleostomi</taxon>
        <taxon>Mammalia</taxon>
        <taxon>Eutheria</taxon>
        <taxon>Laurasiatheria</taxon>
        <taxon>Chiroptera</taxon>
        <taxon>Yangochiroptera</taxon>
        <taxon>Vespertilionidae</taxon>
        <taxon>Myotis</taxon>
    </lineage>
</organism>
<feature type="region of interest" description="Disordered" evidence="1">
    <location>
        <begin position="1"/>
        <end position="26"/>
    </location>
</feature>
<gene>
    <name evidence="2" type="ORF">D623_10004887</name>
</gene>
<reference evidence="2 3" key="1">
    <citation type="journal article" date="2013" name="Nat. Commun.">
        <title>Genome analysis reveals insights into physiology and longevity of the Brandt's bat Myotis brandtii.</title>
        <authorList>
            <person name="Seim I."/>
            <person name="Fang X."/>
            <person name="Xiong Z."/>
            <person name="Lobanov A.V."/>
            <person name="Huang Z."/>
            <person name="Ma S."/>
            <person name="Feng Y."/>
            <person name="Turanov A.A."/>
            <person name="Zhu Y."/>
            <person name="Lenz T.L."/>
            <person name="Gerashchenko M.V."/>
            <person name="Fan D."/>
            <person name="Hee Yim S."/>
            <person name="Yao X."/>
            <person name="Jordan D."/>
            <person name="Xiong Y."/>
            <person name="Ma Y."/>
            <person name="Lyapunov A.N."/>
            <person name="Chen G."/>
            <person name="Kulakova O.I."/>
            <person name="Sun Y."/>
            <person name="Lee S.G."/>
            <person name="Bronson R.T."/>
            <person name="Moskalev A.A."/>
            <person name="Sunyaev S.R."/>
            <person name="Zhang G."/>
            <person name="Krogh A."/>
            <person name="Wang J."/>
            <person name="Gladyshev V.N."/>
        </authorList>
    </citation>
    <scope>NUCLEOTIDE SEQUENCE [LARGE SCALE GENOMIC DNA]</scope>
</reference>
<feature type="compositionally biased region" description="Polar residues" evidence="1">
    <location>
        <begin position="1"/>
        <end position="10"/>
    </location>
</feature>
<evidence type="ECO:0000313" key="2">
    <source>
        <dbReference type="EMBL" id="EPQ14999.1"/>
    </source>
</evidence>
<accession>S7NCI0</accession>